<dbReference type="KEGG" id="daw:HS1_000533"/>
<proteinExistence type="inferred from homology"/>
<dbReference type="InterPro" id="IPR046357">
    <property type="entry name" value="PPIase_dom_sf"/>
</dbReference>
<dbReference type="AntiFam" id="ANF00015">
    <property type="entry name" value="tRNA translation"/>
</dbReference>
<evidence type="ECO:0000256" key="4">
    <source>
        <dbReference type="ARBA" id="ARBA00016902"/>
    </source>
</evidence>
<dbReference type="GO" id="GO:0015031">
    <property type="term" value="P:protein transport"/>
    <property type="evidence" value="ECO:0007669"/>
    <property type="project" value="UniProtKB-UniRule"/>
</dbReference>
<keyword evidence="6 9" id="KW-0143">Chaperone</keyword>
<dbReference type="InterPro" id="IPR036611">
    <property type="entry name" value="Trigger_fac_ribosome-bd_sf"/>
</dbReference>
<evidence type="ECO:0000313" key="15">
    <source>
        <dbReference type="Proteomes" id="UP000070560"/>
    </source>
</evidence>
<evidence type="ECO:0000259" key="11">
    <source>
        <dbReference type="Pfam" id="PF00254"/>
    </source>
</evidence>
<dbReference type="InterPro" id="IPR001179">
    <property type="entry name" value="PPIase_FKBP_dom"/>
</dbReference>
<dbReference type="PANTHER" id="PTHR30560">
    <property type="entry name" value="TRIGGER FACTOR CHAPERONE AND PEPTIDYL-PROLYL CIS/TRANS ISOMERASE"/>
    <property type="match status" value="1"/>
</dbReference>
<comment type="subcellular location">
    <subcellularLocation>
        <location evidence="9">Cytoplasm</location>
    </subcellularLocation>
    <text evidence="9">About half TF is bound to the ribosome near the polypeptide exit tunnel while the other half is free in the cytoplasm.</text>
</comment>
<keyword evidence="9" id="KW-0131">Cell cycle</keyword>
<dbReference type="InterPro" id="IPR008881">
    <property type="entry name" value="Trigger_fac_ribosome-bd_bac"/>
</dbReference>
<dbReference type="GO" id="GO:0043022">
    <property type="term" value="F:ribosome binding"/>
    <property type="evidence" value="ECO:0007669"/>
    <property type="project" value="TreeGrafter"/>
</dbReference>
<dbReference type="InterPro" id="IPR008880">
    <property type="entry name" value="Trigger_fac_C"/>
</dbReference>
<dbReference type="GO" id="GO:0043335">
    <property type="term" value="P:protein unfolding"/>
    <property type="evidence" value="ECO:0007669"/>
    <property type="project" value="TreeGrafter"/>
</dbReference>
<keyword evidence="5 9" id="KW-0697">Rotamase</keyword>
<dbReference type="AlphaFoldDB" id="A0A7U4QJ67"/>
<keyword evidence="15" id="KW-1185">Reference proteome</keyword>
<dbReference type="Gene3D" id="3.10.50.40">
    <property type="match status" value="1"/>
</dbReference>
<dbReference type="Proteomes" id="UP000070560">
    <property type="component" value="Chromosome"/>
</dbReference>
<comment type="domain">
    <text evidence="9">Consists of 3 domains; the N-terminus binds the ribosome, the middle domain has PPIase activity, while the C-terminus has intrinsic chaperone activity on its own.</text>
</comment>
<dbReference type="PANTHER" id="PTHR30560:SF3">
    <property type="entry name" value="TRIGGER FACTOR-LIKE PROTEIN TIG, CHLOROPLASTIC"/>
    <property type="match status" value="1"/>
</dbReference>
<dbReference type="Pfam" id="PF05698">
    <property type="entry name" value="Trigger_C"/>
    <property type="match status" value="1"/>
</dbReference>
<dbReference type="SUPFAM" id="SSF54534">
    <property type="entry name" value="FKBP-like"/>
    <property type="match status" value="1"/>
</dbReference>
<dbReference type="GO" id="GO:0044183">
    <property type="term" value="F:protein folding chaperone"/>
    <property type="evidence" value="ECO:0007669"/>
    <property type="project" value="TreeGrafter"/>
</dbReference>
<evidence type="ECO:0000256" key="3">
    <source>
        <dbReference type="ARBA" id="ARBA00013194"/>
    </source>
</evidence>
<dbReference type="SUPFAM" id="SSF102735">
    <property type="entry name" value="Trigger factor ribosome-binding domain"/>
    <property type="match status" value="1"/>
</dbReference>
<comment type="similarity">
    <text evidence="2 9">Belongs to the FKBP-type PPIase family. Tig subfamily.</text>
</comment>
<evidence type="ECO:0000313" key="14">
    <source>
        <dbReference type="EMBL" id="AMM40339.1"/>
    </source>
</evidence>
<dbReference type="EC" id="5.2.1.8" evidence="3 9"/>
<accession>A0A7U4QJ67</accession>
<evidence type="ECO:0000256" key="6">
    <source>
        <dbReference type="ARBA" id="ARBA00023186"/>
    </source>
</evidence>
<keyword evidence="9" id="KW-0132">Cell division</keyword>
<reference evidence="14 15" key="1">
    <citation type="submission" date="2015-10" db="EMBL/GenBank/DDBJ databases">
        <title>Candidatus Desulfofervidus auxilii, a hydrogenotrophic sulfate-reducing bacterium involved in the thermophilic anaerobic oxidation of methane.</title>
        <authorList>
            <person name="Krukenberg V."/>
            <person name="Richter M."/>
            <person name="Wegener G."/>
        </authorList>
    </citation>
    <scope>NUCLEOTIDE SEQUENCE [LARGE SCALE GENOMIC DNA]</scope>
    <source>
        <strain evidence="14 15">HS1</strain>
    </source>
</reference>
<dbReference type="Gene3D" id="1.10.3120.10">
    <property type="entry name" value="Trigger factor, C-terminal domain"/>
    <property type="match status" value="1"/>
</dbReference>
<dbReference type="InterPro" id="IPR037041">
    <property type="entry name" value="Trigger_fac_C_sf"/>
</dbReference>
<feature type="domain" description="Trigger factor C-terminal" evidence="13">
    <location>
        <begin position="296"/>
        <end position="443"/>
    </location>
</feature>
<dbReference type="GO" id="GO:0051083">
    <property type="term" value="P:'de novo' cotranslational protein folding"/>
    <property type="evidence" value="ECO:0007669"/>
    <property type="project" value="TreeGrafter"/>
</dbReference>
<gene>
    <name evidence="9" type="primary">tig</name>
    <name evidence="14" type="ORF">HS1_000533</name>
</gene>
<evidence type="ECO:0000256" key="10">
    <source>
        <dbReference type="SAM" id="MobiDB-lite"/>
    </source>
</evidence>
<dbReference type="Pfam" id="PF05697">
    <property type="entry name" value="Trigger_N"/>
    <property type="match status" value="1"/>
</dbReference>
<dbReference type="GO" id="GO:0003755">
    <property type="term" value="F:peptidyl-prolyl cis-trans isomerase activity"/>
    <property type="evidence" value="ECO:0007669"/>
    <property type="project" value="UniProtKB-UniRule"/>
</dbReference>
<evidence type="ECO:0000256" key="2">
    <source>
        <dbReference type="ARBA" id="ARBA00005464"/>
    </source>
</evidence>
<evidence type="ECO:0000256" key="1">
    <source>
        <dbReference type="ARBA" id="ARBA00000971"/>
    </source>
</evidence>
<organism evidence="14 15">
    <name type="scientific">Desulfofervidus auxilii</name>
    <dbReference type="NCBI Taxonomy" id="1621989"/>
    <lineage>
        <taxon>Bacteria</taxon>
        <taxon>Pseudomonadati</taxon>
        <taxon>Thermodesulfobacteriota</taxon>
        <taxon>Candidatus Desulfofervidia</taxon>
        <taxon>Candidatus Desulfofervidales</taxon>
        <taxon>Candidatus Desulfofervidaceae</taxon>
        <taxon>Candidatus Desulfofervidus</taxon>
    </lineage>
</organism>
<evidence type="ECO:0000256" key="7">
    <source>
        <dbReference type="ARBA" id="ARBA00023235"/>
    </source>
</evidence>
<dbReference type="Pfam" id="PF00254">
    <property type="entry name" value="FKBP_C"/>
    <property type="match status" value="1"/>
</dbReference>
<evidence type="ECO:0000256" key="9">
    <source>
        <dbReference type="HAMAP-Rule" id="MF_00303"/>
    </source>
</evidence>
<dbReference type="SUPFAM" id="SSF109998">
    <property type="entry name" value="Triger factor/SurA peptide-binding domain-like"/>
    <property type="match status" value="1"/>
</dbReference>
<keyword evidence="7 9" id="KW-0413">Isomerase</keyword>
<comment type="function">
    <text evidence="9">Involved in protein export. Acts as a chaperone by maintaining the newly synthesized protein in an open conformation. Functions as a peptidyl-prolyl cis-trans isomerase.</text>
</comment>
<feature type="domain" description="Trigger factor ribosome-binding bacterial" evidence="12">
    <location>
        <begin position="33"/>
        <end position="176"/>
    </location>
</feature>
<feature type="region of interest" description="Disordered" evidence="10">
    <location>
        <begin position="454"/>
        <end position="475"/>
    </location>
</feature>
<dbReference type="NCBIfam" id="TIGR00115">
    <property type="entry name" value="tig"/>
    <property type="match status" value="1"/>
</dbReference>
<protein>
    <recommendedName>
        <fullName evidence="4 9">Trigger factor</fullName>
        <shortName evidence="9">TF</shortName>
        <ecNumber evidence="3 9">5.2.1.8</ecNumber>
    </recommendedName>
    <alternativeName>
        <fullName evidence="8 9">PPIase</fullName>
    </alternativeName>
</protein>
<dbReference type="HAMAP" id="MF_00303">
    <property type="entry name" value="Trigger_factor_Tig"/>
    <property type="match status" value="1"/>
</dbReference>
<comment type="catalytic activity">
    <reaction evidence="1 9">
        <text>[protein]-peptidylproline (omega=180) = [protein]-peptidylproline (omega=0)</text>
        <dbReference type="Rhea" id="RHEA:16237"/>
        <dbReference type="Rhea" id="RHEA-COMP:10747"/>
        <dbReference type="Rhea" id="RHEA-COMP:10748"/>
        <dbReference type="ChEBI" id="CHEBI:83833"/>
        <dbReference type="ChEBI" id="CHEBI:83834"/>
        <dbReference type="EC" id="5.2.1.8"/>
    </reaction>
</comment>
<dbReference type="InterPro" id="IPR027304">
    <property type="entry name" value="Trigger_fact/SurA_dom_sf"/>
</dbReference>
<dbReference type="EMBL" id="CP013015">
    <property type="protein sequence ID" value="AMM40339.1"/>
    <property type="molecule type" value="Genomic_DNA"/>
</dbReference>
<name>A0A7U4QJ67_DESA2</name>
<dbReference type="GO" id="GO:0051301">
    <property type="term" value="P:cell division"/>
    <property type="evidence" value="ECO:0007669"/>
    <property type="project" value="UniProtKB-KW"/>
</dbReference>
<keyword evidence="9" id="KW-0963">Cytoplasm</keyword>
<sequence>MAELADAPDLGSGGYSVRVRVPPLAPNENEGNMEVKVEKISPARCKLEVTIPKEKVDAEIGSLYRMMQKKAKIKGFRPGKVPMSVVKSLYRNEILNQALSNLIEKTYPEALKETQLLPIKETSIQPETIREGKVFKYAVTIEVLPEFELPEYKGVSVKVTPIEVTDEEVEKELNALRETHAELKKIEEQRPLKVGDYVILDFQGYMDETPLQDFKATDYMVELGKKQINEDIEKKLIGASIGDKKVVKLHYPKDYQNEKMAGKEIELHLFVKDAKEKVLPDLDDEFAKTIGDYQNLEALKKDLKERIKLRKEKIRDEYIKNYVLNSLAEKVDVELPESLVEEELKSMIERATQFTTPEVRASLDLDKLRKDLYPDAVLKVKGQLILSAIAKKENIDVEEQEVEEELKLLADNLKVPLEKMHTPYVITRIKTRIVGEKTLVFLKEHANIKEVSREEINKQEKKTVREDVKQNEVEK</sequence>
<evidence type="ECO:0000259" key="13">
    <source>
        <dbReference type="Pfam" id="PF05698"/>
    </source>
</evidence>
<dbReference type="Gene3D" id="3.30.70.1050">
    <property type="entry name" value="Trigger factor ribosome-binding domain"/>
    <property type="match status" value="1"/>
</dbReference>
<dbReference type="InterPro" id="IPR005215">
    <property type="entry name" value="Trig_fac"/>
</dbReference>
<feature type="domain" description="PPIase FKBP-type" evidence="11">
    <location>
        <begin position="191"/>
        <end position="266"/>
    </location>
</feature>
<evidence type="ECO:0000256" key="5">
    <source>
        <dbReference type="ARBA" id="ARBA00023110"/>
    </source>
</evidence>
<dbReference type="PIRSF" id="PIRSF003095">
    <property type="entry name" value="Trigger_factor"/>
    <property type="match status" value="1"/>
</dbReference>
<evidence type="ECO:0000256" key="8">
    <source>
        <dbReference type="ARBA" id="ARBA00029986"/>
    </source>
</evidence>
<evidence type="ECO:0000259" key="12">
    <source>
        <dbReference type="Pfam" id="PF05697"/>
    </source>
</evidence>
<dbReference type="GO" id="GO:0005737">
    <property type="term" value="C:cytoplasm"/>
    <property type="evidence" value="ECO:0007669"/>
    <property type="project" value="UniProtKB-SubCell"/>
</dbReference>